<dbReference type="Pfam" id="PF13489">
    <property type="entry name" value="Methyltransf_23"/>
    <property type="match status" value="1"/>
</dbReference>
<evidence type="ECO:0000313" key="3">
    <source>
        <dbReference type="Proteomes" id="UP001285441"/>
    </source>
</evidence>
<dbReference type="PANTHER" id="PTHR43591:SF24">
    <property type="entry name" value="2-METHOXY-6-POLYPRENYL-1,4-BENZOQUINOL METHYLASE, MITOCHONDRIAL"/>
    <property type="match status" value="1"/>
</dbReference>
<dbReference type="InterPro" id="IPR029063">
    <property type="entry name" value="SAM-dependent_MTases_sf"/>
</dbReference>
<dbReference type="Proteomes" id="UP001285441">
    <property type="component" value="Unassembled WGS sequence"/>
</dbReference>
<accession>A0AAE0P5Y8</accession>
<organism evidence="2 3">
    <name type="scientific">Podospora didyma</name>
    <dbReference type="NCBI Taxonomy" id="330526"/>
    <lineage>
        <taxon>Eukaryota</taxon>
        <taxon>Fungi</taxon>
        <taxon>Dikarya</taxon>
        <taxon>Ascomycota</taxon>
        <taxon>Pezizomycotina</taxon>
        <taxon>Sordariomycetes</taxon>
        <taxon>Sordariomycetidae</taxon>
        <taxon>Sordariales</taxon>
        <taxon>Podosporaceae</taxon>
        <taxon>Podospora</taxon>
    </lineage>
</organism>
<dbReference type="CDD" id="cd02440">
    <property type="entry name" value="AdoMet_MTases"/>
    <property type="match status" value="1"/>
</dbReference>
<sequence length="295" mass="32750">MASSNNNYTLPSHLDGDDARLNLQHDVFGLILGNKLLKSPVHKDFAGRVLDIGTGTGVWASEFAAAYPRSSAVGIDLYAPSITPVPENCTFRVLDAETSNWDLELENKFDIIHGRMFLFLLKDPNAMLDRCLNALQPGGTIEFQEMQHPYQTDDLTLAAQDTPTLRFARLHVEAAARCGYDRTVACRLPDALKHVGFHDVKVAHYKVPIGPWMESADMKLAGEKYMQCLRWGMLGFSRKVFTEGLGWTEQQVVEACLEVAYDLGNGKVYAPVIVVTGRKAGAEEYWVNDKNSPSV</sequence>
<comment type="caution">
    <text evidence="2">The sequence shown here is derived from an EMBL/GenBank/DDBJ whole genome shotgun (WGS) entry which is preliminary data.</text>
</comment>
<name>A0AAE0P5Y8_9PEZI</name>
<proteinExistence type="inferred from homology"/>
<keyword evidence="2" id="KW-0808">Transferase</keyword>
<reference evidence="2" key="1">
    <citation type="journal article" date="2023" name="Mol. Phylogenet. Evol.">
        <title>Genome-scale phylogeny and comparative genomics of the fungal order Sordariales.</title>
        <authorList>
            <person name="Hensen N."/>
            <person name="Bonometti L."/>
            <person name="Westerberg I."/>
            <person name="Brannstrom I.O."/>
            <person name="Guillou S."/>
            <person name="Cros-Aarteil S."/>
            <person name="Calhoun S."/>
            <person name="Haridas S."/>
            <person name="Kuo A."/>
            <person name="Mondo S."/>
            <person name="Pangilinan J."/>
            <person name="Riley R."/>
            <person name="LaButti K."/>
            <person name="Andreopoulos B."/>
            <person name="Lipzen A."/>
            <person name="Chen C."/>
            <person name="Yan M."/>
            <person name="Daum C."/>
            <person name="Ng V."/>
            <person name="Clum A."/>
            <person name="Steindorff A."/>
            <person name="Ohm R.A."/>
            <person name="Martin F."/>
            <person name="Silar P."/>
            <person name="Natvig D.O."/>
            <person name="Lalanne C."/>
            <person name="Gautier V."/>
            <person name="Ament-Velasquez S.L."/>
            <person name="Kruys A."/>
            <person name="Hutchinson M.I."/>
            <person name="Powell A.J."/>
            <person name="Barry K."/>
            <person name="Miller A.N."/>
            <person name="Grigoriev I.V."/>
            <person name="Debuchy R."/>
            <person name="Gladieux P."/>
            <person name="Hiltunen Thoren M."/>
            <person name="Johannesson H."/>
        </authorList>
    </citation>
    <scope>NUCLEOTIDE SEQUENCE</scope>
    <source>
        <strain evidence="2">CBS 232.78</strain>
    </source>
</reference>
<evidence type="ECO:0000256" key="1">
    <source>
        <dbReference type="ARBA" id="ARBA00038158"/>
    </source>
</evidence>
<dbReference type="AlphaFoldDB" id="A0AAE0P5Y8"/>
<protein>
    <submittedName>
        <fullName evidence="2">Sam dependent methyltransferase</fullName>
    </submittedName>
</protein>
<keyword evidence="2" id="KW-0489">Methyltransferase</keyword>
<dbReference type="PANTHER" id="PTHR43591">
    <property type="entry name" value="METHYLTRANSFERASE"/>
    <property type="match status" value="1"/>
</dbReference>
<reference evidence="2" key="2">
    <citation type="submission" date="2023-06" db="EMBL/GenBank/DDBJ databases">
        <authorList>
            <consortium name="Lawrence Berkeley National Laboratory"/>
            <person name="Haridas S."/>
            <person name="Hensen N."/>
            <person name="Bonometti L."/>
            <person name="Westerberg I."/>
            <person name="Brannstrom I.O."/>
            <person name="Guillou S."/>
            <person name="Cros-Aarteil S."/>
            <person name="Calhoun S."/>
            <person name="Kuo A."/>
            <person name="Mondo S."/>
            <person name="Pangilinan J."/>
            <person name="Riley R."/>
            <person name="LaButti K."/>
            <person name="Andreopoulos B."/>
            <person name="Lipzen A."/>
            <person name="Chen C."/>
            <person name="Yanf M."/>
            <person name="Daum C."/>
            <person name="Ng V."/>
            <person name="Clum A."/>
            <person name="Steindorff A."/>
            <person name="Ohm R."/>
            <person name="Martin F."/>
            <person name="Silar P."/>
            <person name="Natvig D."/>
            <person name="Lalanne C."/>
            <person name="Gautier V."/>
            <person name="Ament-velasquez S.L."/>
            <person name="Kruys A."/>
            <person name="Hutchinson M.I."/>
            <person name="Powell A.J."/>
            <person name="Barry K."/>
            <person name="Miller A.N."/>
            <person name="Grigoriev I.V."/>
            <person name="Debuchy R."/>
            <person name="Gladieux P."/>
            <person name="Thoren M.H."/>
            <person name="Johannesson H."/>
        </authorList>
    </citation>
    <scope>NUCLEOTIDE SEQUENCE</scope>
    <source>
        <strain evidence="2">CBS 232.78</strain>
    </source>
</reference>
<dbReference type="GO" id="GO:0008168">
    <property type="term" value="F:methyltransferase activity"/>
    <property type="evidence" value="ECO:0007669"/>
    <property type="project" value="UniProtKB-KW"/>
</dbReference>
<gene>
    <name evidence="2" type="ORF">B0H63DRAFT_444116</name>
</gene>
<dbReference type="GO" id="GO:0032259">
    <property type="term" value="P:methylation"/>
    <property type="evidence" value="ECO:0007669"/>
    <property type="project" value="UniProtKB-KW"/>
</dbReference>
<evidence type="ECO:0000313" key="2">
    <source>
        <dbReference type="EMBL" id="KAK3393914.1"/>
    </source>
</evidence>
<dbReference type="Gene3D" id="3.40.50.150">
    <property type="entry name" value="Vaccinia Virus protein VP39"/>
    <property type="match status" value="1"/>
</dbReference>
<dbReference type="EMBL" id="JAULSW010000001">
    <property type="protein sequence ID" value="KAK3393914.1"/>
    <property type="molecule type" value="Genomic_DNA"/>
</dbReference>
<comment type="similarity">
    <text evidence="1">Belongs to the methyltransferase superfamily. LaeA methyltransferase family.</text>
</comment>
<keyword evidence="3" id="KW-1185">Reference proteome</keyword>
<dbReference type="SUPFAM" id="SSF53335">
    <property type="entry name" value="S-adenosyl-L-methionine-dependent methyltransferases"/>
    <property type="match status" value="1"/>
</dbReference>